<dbReference type="Gene3D" id="3.40.50.300">
    <property type="entry name" value="P-loop containing nucleotide triphosphate hydrolases"/>
    <property type="match status" value="1"/>
</dbReference>
<proteinExistence type="predicted"/>
<dbReference type="Pfam" id="PF07683">
    <property type="entry name" value="CobW_C"/>
    <property type="match status" value="1"/>
</dbReference>
<protein>
    <submittedName>
        <fullName evidence="2">GTPase</fullName>
    </submittedName>
</protein>
<dbReference type="InterPro" id="IPR027417">
    <property type="entry name" value="P-loop_NTPase"/>
</dbReference>
<dbReference type="KEGG" id="psul:AU252_15095"/>
<accession>A0A0U3FKC9</accession>
<dbReference type="PANTHER" id="PTHR43603:SF1">
    <property type="entry name" value="ZINC-REGULATED GTPASE METALLOPROTEIN ACTIVATOR 1"/>
    <property type="match status" value="1"/>
</dbReference>
<dbReference type="Proteomes" id="UP000065151">
    <property type="component" value="Chromosome"/>
</dbReference>
<dbReference type="AlphaFoldDB" id="A0A0U3FKC9"/>
<feature type="domain" description="CobW C-terminal" evidence="1">
    <location>
        <begin position="233"/>
        <end position="347"/>
    </location>
</feature>
<organism evidence="2">
    <name type="scientific">Pseudarthrobacter sulfonivorans</name>
    <dbReference type="NCBI Taxonomy" id="121292"/>
    <lineage>
        <taxon>Bacteria</taxon>
        <taxon>Bacillati</taxon>
        <taxon>Actinomycetota</taxon>
        <taxon>Actinomycetes</taxon>
        <taxon>Micrococcales</taxon>
        <taxon>Micrococcaceae</taxon>
        <taxon>Pseudarthrobacter</taxon>
    </lineage>
</organism>
<dbReference type="InterPro" id="IPR011629">
    <property type="entry name" value="CobW-like_C"/>
</dbReference>
<dbReference type="RefSeq" id="WP_058932982.1">
    <property type="nucleotide sequence ID" value="NZ_CP013747.1"/>
</dbReference>
<dbReference type="PANTHER" id="PTHR43603">
    <property type="entry name" value="COBW DOMAIN-CONTAINING PROTEIN DDB_G0274527"/>
    <property type="match status" value="1"/>
</dbReference>
<gene>
    <name evidence="2" type="ORF">AU252_15095</name>
</gene>
<dbReference type="SMART" id="SM00833">
    <property type="entry name" value="CobW_C"/>
    <property type="match status" value="1"/>
</dbReference>
<dbReference type="SUPFAM" id="SSF90002">
    <property type="entry name" value="Hypothetical protein YjiA, C-terminal domain"/>
    <property type="match status" value="1"/>
</dbReference>
<evidence type="ECO:0000313" key="2">
    <source>
        <dbReference type="EMBL" id="ALV43993.1"/>
    </source>
</evidence>
<sequence length="371" mass="39906">MQLTVISSLDALCRQQACQDAAAANPGAVVVLHDLLENGVVIRRIFSQSGLLESAETQLEHGCLSCTVRLDLVPTIERLLERGETQAIIGLPPAVSAEAAIGALRRGLSRPVTIDSAVLACAPDTLEDHIWDHHTLFESGFTPVPEDQRTAGEFLIGELSFNDTVLLAEVDLFPADPALRVRGMQLVRELAPHADVVENAGLIRPGRHDYQDALSRTVPGSVRIPASSSISPFTTVTHRAQRPLHPERFRHALASLAEGCCWLRGRLWIAAAPQCRIAIQGIGPRVWLENTGPWLADQDAGAAPDPLTHVDAHLDWHPEHGDRGSVLAATGEGMDPAEIAQLLSACELTDAEMEAGYAGLTDPFQLDPAPN</sequence>
<dbReference type="EMBL" id="CP013747">
    <property type="protein sequence ID" value="ALV43993.1"/>
    <property type="molecule type" value="Genomic_DNA"/>
</dbReference>
<evidence type="ECO:0000313" key="3">
    <source>
        <dbReference type="Proteomes" id="UP000065151"/>
    </source>
</evidence>
<name>A0A0U3FKC9_9MICC</name>
<dbReference type="InterPro" id="IPR051927">
    <property type="entry name" value="Zn_Chap_cDPG_Synth"/>
</dbReference>
<evidence type="ECO:0000259" key="1">
    <source>
        <dbReference type="SMART" id="SM00833"/>
    </source>
</evidence>
<dbReference type="STRING" id="121292.AU252_15095"/>
<reference evidence="2 3" key="1">
    <citation type="submission" date="2015-12" db="EMBL/GenBank/DDBJ databases">
        <authorList>
            <person name="Shamseldin A."/>
            <person name="Moawad H."/>
            <person name="Abd El-Rahim W.M."/>
            <person name="Sadowsky M.J."/>
        </authorList>
    </citation>
    <scope>NUCLEOTIDE SEQUENCE [LARGE SCALE GENOMIC DNA]</scope>
    <source>
        <strain evidence="2 3">Ar51</strain>
    </source>
</reference>